<dbReference type="HOGENOM" id="CLU_019942_2_1_9"/>
<proteinExistence type="inferred from homology"/>
<dbReference type="NCBIfam" id="NF007394">
    <property type="entry name" value="PRK09920.1"/>
    <property type="match status" value="1"/>
</dbReference>
<dbReference type="PANTHER" id="PTHR13707:SF60">
    <property type="entry name" value="ACETATE COA-TRANSFERASE SUBUNIT ALPHA"/>
    <property type="match status" value="1"/>
</dbReference>
<comment type="similarity">
    <text evidence="1">Belongs to the 3-oxoacid CoA-transferase subunit A family.</text>
</comment>
<name>D9QS54_ACEAZ</name>
<dbReference type="InterPro" id="IPR037171">
    <property type="entry name" value="NagB/RpiA_transferase-like"/>
</dbReference>
<dbReference type="eggNOG" id="COG1788">
    <property type="taxonomic scope" value="Bacteria"/>
</dbReference>
<accession>D9QS54</accession>
<dbReference type="RefSeq" id="WP_013278790.1">
    <property type="nucleotide sequence ID" value="NC_014378.1"/>
</dbReference>
<evidence type="ECO:0000256" key="1">
    <source>
        <dbReference type="ARBA" id="ARBA00005612"/>
    </source>
</evidence>
<dbReference type="AlphaFoldDB" id="D9QS54"/>
<organism evidence="3 4">
    <name type="scientific">Acetohalobium arabaticum (strain ATCC 49924 / DSM 5501 / Z-7288)</name>
    <dbReference type="NCBI Taxonomy" id="574087"/>
    <lineage>
        <taxon>Bacteria</taxon>
        <taxon>Bacillati</taxon>
        <taxon>Bacillota</taxon>
        <taxon>Clostridia</taxon>
        <taxon>Halanaerobiales</taxon>
        <taxon>Halobacteroidaceae</taxon>
        <taxon>Acetohalobium</taxon>
    </lineage>
</organism>
<gene>
    <name evidence="3" type="ordered locus">Acear_1841</name>
</gene>
<evidence type="ECO:0000256" key="2">
    <source>
        <dbReference type="ARBA" id="ARBA00022679"/>
    </source>
</evidence>
<dbReference type="SUPFAM" id="SSF100950">
    <property type="entry name" value="NagB/RpiA/CoA transferase-like"/>
    <property type="match status" value="1"/>
</dbReference>
<dbReference type="Gene3D" id="3.40.1080.10">
    <property type="entry name" value="Glutaconate Coenzyme A-transferase"/>
    <property type="match status" value="1"/>
</dbReference>
<dbReference type="InterPro" id="IPR004163">
    <property type="entry name" value="CoA_transf_BS"/>
</dbReference>
<evidence type="ECO:0000313" key="4">
    <source>
        <dbReference type="Proteomes" id="UP000001661"/>
    </source>
</evidence>
<dbReference type="PROSITE" id="PS01273">
    <property type="entry name" value="COA_TRANSF_1"/>
    <property type="match status" value="1"/>
</dbReference>
<dbReference type="InterPro" id="IPR004165">
    <property type="entry name" value="CoA_trans_fam_I"/>
</dbReference>
<dbReference type="EC" id="2.8.3.8" evidence="3"/>
<reference evidence="3 4" key="1">
    <citation type="journal article" date="2010" name="Stand. Genomic Sci.">
        <title>Complete genome sequence of Acetohalobium arabaticum type strain (Z-7288).</title>
        <authorList>
            <person name="Sikorski J."/>
            <person name="Lapidus A."/>
            <person name="Chertkov O."/>
            <person name="Lucas S."/>
            <person name="Copeland A."/>
            <person name="Glavina Del Rio T."/>
            <person name="Nolan M."/>
            <person name="Tice H."/>
            <person name="Cheng J.F."/>
            <person name="Han C."/>
            <person name="Brambilla E."/>
            <person name="Pitluck S."/>
            <person name="Liolios K."/>
            <person name="Ivanova N."/>
            <person name="Mavromatis K."/>
            <person name="Mikhailova N."/>
            <person name="Pati A."/>
            <person name="Bruce D."/>
            <person name="Detter C."/>
            <person name="Tapia R."/>
            <person name="Goodwin L."/>
            <person name="Chen A."/>
            <person name="Palaniappan K."/>
            <person name="Land M."/>
            <person name="Hauser L."/>
            <person name="Chang Y.J."/>
            <person name="Jeffries C.D."/>
            <person name="Rohde M."/>
            <person name="Goker M."/>
            <person name="Spring S."/>
            <person name="Woyke T."/>
            <person name="Bristow J."/>
            <person name="Eisen J.A."/>
            <person name="Markowitz V."/>
            <person name="Hugenholtz P."/>
            <person name="Kyrpides N.C."/>
            <person name="Klenk H.P."/>
        </authorList>
    </citation>
    <scope>NUCLEOTIDE SEQUENCE [LARGE SCALE GENOMIC DNA]</scope>
    <source>
        <strain evidence="4">ATCC 49924 / DSM 5501 / Z-7288</strain>
    </source>
</reference>
<sequence length="217" mass="23205">MAEVTSLDEALDQVKDGMEVMIGGFMSCGTPRKIVKGMVEREVKDLTIIANDTGKTNDGIGRLIRNKQAEKVIASHIGLNPETGDQMNDGELEVDLVPQGTLVEQIRAAGAGLGGFLTPTGVGTVVEEGKDKIEIDGQEYLLELPITADVALVKAWKADKKGNLVYRKSARNFNPLIAMAADLVIVEAEEIVETGEIDPNEVMTPAAFVDIIVGGEE</sequence>
<dbReference type="STRING" id="574087.Acear_1841"/>
<protein>
    <submittedName>
        <fullName evidence="3">Butyryl-CoA:acetoacetate CoA-transferase alpha subunit</fullName>
        <ecNumber evidence="3">2.8.3.8</ecNumber>
        <ecNumber evidence="3">2.8.3.9</ecNumber>
    </submittedName>
</protein>
<dbReference type="NCBIfam" id="TIGR02429">
    <property type="entry name" value="pcaI_scoA_fam"/>
    <property type="match status" value="1"/>
</dbReference>
<keyword evidence="4" id="KW-1185">Reference proteome</keyword>
<dbReference type="GO" id="GO:0047371">
    <property type="term" value="F:butyrate-acetoacetate CoA-transferase activity"/>
    <property type="evidence" value="ECO:0007669"/>
    <property type="project" value="UniProtKB-EC"/>
</dbReference>
<dbReference type="GO" id="GO:0008775">
    <property type="term" value="F:acetate CoA-transferase activity"/>
    <property type="evidence" value="ECO:0007669"/>
    <property type="project" value="UniProtKB-EC"/>
</dbReference>
<dbReference type="EC" id="2.8.3.9" evidence="3"/>
<dbReference type="KEGG" id="aar:Acear_1841"/>
<dbReference type="EMBL" id="CP002105">
    <property type="protein sequence ID" value="ADL13345.1"/>
    <property type="molecule type" value="Genomic_DNA"/>
</dbReference>
<dbReference type="Pfam" id="PF01144">
    <property type="entry name" value="CoA_trans"/>
    <property type="match status" value="1"/>
</dbReference>
<dbReference type="SMART" id="SM00882">
    <property type="entry name" value="CoA_trans"/>
    <property type="match status" value="1"/>
</dbReference>
<dbReference type="OrthoDB" id="9777193at2"/>
<dbReference type="InterPro" id="IPR012792">
    <property type="entry name" value="3-oxoacid_CoA-transf_A"/>
</dbReference>
<keyword evidence="2 3" id="KW-0808">Transferase</keyword>
<dbReference type="PANTHER" id="PTHR13707">
    <property type="entry name" value="KETOACID-COENZYME A TRANSFERASE"/>
    <property type="match status" value="1"/>
</dbReference>
<evidence type="ECO:0000313" key="3">
    <source>
        <dbReference type="EMBL" id="ADL13345.1"/>
    </source>
</evidence>
<dbReference type="Proteomes" id="UP000001661">
    <property type="component" value="Chromosome"/>
</dbReference>